<dbReference type="EMBL" id="CP044617">
    <property type="protein sequence ID" value="QRD91980.1"/>
    <property type="molecule type" value="Genomic_DNA"/>
</dbReference>
<dbReference type="AlphaFoldDB" id="A0A7U2MY37"/>
<accession>A0A7U2MY37</accession>
<sequence length="92" mass="10023">MTTSTVSIIKLICIVRAFTGSFATLRSGEIASASGSTQRNRLPHWAHSACCGFQTLGRLTGHPSLDHGRHPVRACGSLLKKLWILFCDGYYS</sequence>
<evidence type="ECO:0000256" key="1">
    <source>
        <dbReference type="SAM" id="SignalP"/>
    </source>
</evidence>
<gene>
    <name evidence="2" type="ORF">F9C07_6020</name>
</gene>
<proteinExistence type="predicted"/>
<protein>
    <recommendedName>
        <fullName evidence="4">Secreted protein</fullName>
    </recommendedName>
</protein>
<evidence type="ECO:0008006" key="4">
    <source>
        <dbReference type="Google" id="ProtNLM"/>
    </source>
</evidence>
<dbReference type="Proteomes" id="UP000596276">
    <property type="component" value="Chromosome 7"/>
</dbReference>
<evidence type="ECO:0000313" key="2">
    <source>
        <dbReference type="EMBL" id="QRD91980.1"/>
    </source>
</evidence>
<organism evidence="2 3">
    <name type="scientific">Aspergillus flavus (strain ATCC 200026 / FGSC A1120 / IAM 13836 / NRRL 3357 / JCM 12722 / SRRC 167)</name>
    <dbReference type="NCBI Taxonomy" id="332952"/>
    <lineage>
        <taxon>Eukaryota</taxon>
        <taxon>Fungi</taxon>
        <taxon>Dikarya</taxon>
        <taxon>Ascomycota</taxon>
        <taxon>Pezizomycotina</taxon>
        <taxon>Eurotiomycetes</taxon>
        <taxon>Eurotiomycetidae</taxon>
        <taxon>Eurotiales</taxon>
        <taxon>Aspergillaceae</taxon>
        <taxon>Aspergillus</taxon>
        <taxon>Aspergillus subgen. Circumdati</taxon>
    </lineage>
</organism>
<keyword evidence="1" id="KW-0732">Signal</keyword>
<keyword evidence="3" id="KW-1185">Reference proteome</keyword>
<feature type="signal peptide" evidence="1">
    <location>
        <begin position="1"/>
        <end position="23"/>
    </location>
</feature>
<name>A0A7U2MY37_ASPFN</name>
<reference evidence="3" key="1">
    <citation type="journal article" date="2021" name="G3 (Bethesda)">
        <title>Chromosome assembled and annotated genome sequence of Aspergillus flavus NRRL 3357.</title>
        <authorList>
            <person name="Skerker J.M."/>
            <person name="Pianalto K.M."/>
            <person name="Mondo S.J."/>
            <person name="Yang K."/>
            <person name="Arkin A.P."/>
            <person name="Keller N.P."/>
            <person name="Grigoriev I.V."/>
            <person name="Louise Glass N.L."/>
        </authorList>
    </citation>
    <scope>NUCLEOTIDE SEQUENCE [LARGE SCALE GENOMIC DNA]</scope>
    <source>
        <strain evidence="3">ATCC 200026 / FGSC A1120 / IAM 13836 / NRRL 3357 / JCM 12722 / SRRC 167</strain>
    </source>
</reference>
<feature type="chain" id="PRO_5031305518" description="Secreted protein" evidence="1">
    <location>
        <begin position="24"/>
        <end position="92"/>
    </location>
</feature>
<dbReference type="VEuPathDB" id="FungiDB:F9C07_6020"/>
<evidence type="ECO:0000313" key="3">
    <source>
        <dbReference type="Proteomes" id="UP000596276"/>
    </source>
</evidence>